<dbReference type="InterPro" id="IPR036397">
    <property type="entry name" value="RNaseH_sf"/>
</dbReference>
<organism evidence="3 4">
    <name type="scientific">Corynebacterium hylobatis</name>
    <dbReference type="NCBI Taxonomy" id="1859290"/>
    <lineage>
        <taxon>Bacteria</taxon>
        <taxon>Bacillati</taxon>
        <taxon>Actinomycetota</taxon>
        <taxon>Actinomycetes</taxon>
        <taxon>Mycobacteriales</taxon>
        <taxon>Corynebacteriaceae</taxon>
        <taxon>Corynebacterium</taxon>
    </lineage>
</organism>
<keyword evidence="4" id="KW-1185">Reference proteome</keyword>
<dbReference type="InterPro" id="IPR050900">
    <property type="entry name" value="Transposase_IS3/IS150/IS904"/>
</dbReference>
<proteinExistence type="predicted"/>
<dbReference type="Pfam" id="PF01527">
    <property type="entry name" value="HTH_Tnp_1"/>
    <property type="match status" value="1"/>
</dbReference>
<comment type="function">
    <text evidence="1">Involved in the transposition of the insertion sequence.</text>
</comment>
<dbReference type="SUPFAM" id="SSF53098">
    <property type="entry name" value="Ribonuclease H-like"/>
    <property type="match status" value="1"/>
</dbReference>
<dbReference type="EMBL" id="RXHJ01000023">
    <property type="protein sequence ID" value="RSZ61341.1"/>
    <property type="molecule type" value="Genomic_DNA"/>
</dbReference>
<dbReference type="InterPro" id="IPR025948">
    <property type="entry name" value="HTH-like_dom"/>
</dbReference>
<dbReference type="Pfam" id="PF13276">
    <property type="entry name" value="HTH_21"/>
    <property type="match status" value="1"/>
</dbReference>
<comment type="caution">
    <text evidence="3">The sequence shown here is derived from an EMBL/GenBank/DDBJ whole genome shotgun (WGS) entry which is preliminary data.</text>
</comment>
<dbReference type="SUPFAM" id="SSF46689">
    <property type="entry name" value="Homeodomain-like"/>
    <property type="match status" value="1"/>
</dbReference>
<dbReference type="GO" id="GO:0006313">
    <property type="term" value="P:DNA transposition"/>
    <property type="evidence" value="ECO:0007669"/>
    <property type="project" value="InterPro"/>
</dbReference>
<sequence>MPRKTYTEQFKRDAVVLYESTPGATVNAIASDLGINRNSLRTWLDAFGTGTKTNANGEKVASPIAAANSAHTPAEGLSDTERIRVLERENAKLREEREILRKAAKYFAEGDELVNRFRFVDDHRDFYEVKRLCEVLKINRSSYYAWKSAADARRRRLVADAVLGARIKTVFTKENGCYGAKRVTAVINSNPANDPVNDDRLNHKRTARLMRQMGLFGYTKRRRVKTTVAAKRAPRFPDLLRRRFTAEKPNTVYVGDITYLPIADGSNMYLATVIDCYSRQLTGFAIADHMRTELVEEALTMVRKVRGDLNGAIFHSDHGSVYTSEQYRRLCEQFGVAQSMGAIGTSADNSLAESFNASLKREVLQDESVFPSQLVCRRDVFRWCTRYNTKRLHSWCGYRSPNAFEAAGLATLTIAS</sequence>
<dbReference type="InterPro" id="IPR002514">
    <property type="entry name" value="Transposase_8"/>
</dbReference>
<dbReference type="PANTHER" id="PTHR46889">
    <property type="entry name" value="TRANSPOSASE INSF FOR INSERTION SEQUENCE IS3B-RELATED"/>
    <property type="match status" value="1"/>
</dbReference>
<evidence type="ECO:0000259" key="2">
    <source>
        <dbReference type="PROSITE" id="PS50994"/>
    </source>
</evidence>
<dbReference type="OrthoDB" id="4281720at2"/>
<dbReference type="Gene3D" id="3.30.420.10">
    <property type="entry name" value="Ribonuclease H-like superfamily/Ribonuclease H"/>
    <property type="match status" value="1"/>
</dbReference>
<dbReference type="InterPro" id="IPR012337">
    <property type="entry name" value="RNaseH-like_sf"/>
</dbReference>
<dbReference type="GO" id="GO:0015074">
    <property type="term" value="P:DNA integration"/>
    <property type="evidence" value="ECO:0007669"/>
    <property type="project" value="InterPro"/>
</dbReference>
<protein>
    <submittedName>
        <fullName evidence="3">IS3 family transposase</fullName>
    </submittedName>
</protein>
<dbReference type="NCBIfam" id="NF033516">
    <property type="entry name" value="transpos_IS3"/>
    <property type="match status" value="1"/>
</dbReference>
<reference evidence="3 4" key="1">
    <citation type="submission" date="2018-12" db="EMBL/GenBank/DDBJ databases">
        <title>YIM 101343 draft genome.</title>
        <authorList>
            <person name="Chen X."/>
        </authorList>
    </citation>
    <scope>NUCLEOTIDE SEQUENCE [LARGE SCALE GENOMIC DNA]</scope>
    <source>
        <strain evidence="3 4">YIM 101343</strain>
    </source>
</reference>
<gene>
    <name evidence="3" type="ORF">EAH68_13560</name>
</gene>
<dbReference type="InterPro" id="IPR048020">
    <property type="entry name" value="Transpos_IS3"/>
</dbReference>
<dbReference type="Gene3D" id="1.10.10.60">
    <property type="entry name" value="Homeodomain-like"/>
    <property type="match status" value="1"/>
</dbReference>
<dbReference type="Proteomes" id="UP000274907">
    <property type="component" value="Unassembled WGS sequence"/>
</dbReference>
<dbReference type="Pfam" id="PF00665">
    <property type="entry name" value="rve"/>
    <property type="match status" value="1"/>
</dbReference>
<dbReference type="RefSeq" id="WP_126121880.1">
    <property type="nucleotide sequence ID" value="NZ_RXHJ01000023.1"/>
</dbReference>
<dbReference type="PANTHER" id="PTHR46889:SF4">
    <property type="entry name" value="TRANSPOSASE INSO FOR INSERTION SEQUENCE ELEMENT IS911B-RELATED"/>
    <property type="match status" value="1"/>
</dbReference>
<dbReference type="InterPro" id="IPR009057">
    <property type="entry name" value="Homeodomain-like_sf"/>
</dbReference>
<feature type="domain" description="Integrase catalytic" evidence="2">
    <location>
        <begin position="245"/>
        <end position="409"/>
    </location>
</feature>
<dbReference type="InterPro" id="IPR001584">
    <property type="entry name" value="Integrase_cat-core"/>
</dbReference>
<dbReference type="PROSITE" id="PS50994">
    <property type="entry name" value="INTEGRASE"/>
    <property type="match status" value="1"/>
</dbReference>
<evidence type="ECO:0000313" key="4">
    <source>
        <dbReference type="Proteomes" id="UP000274907"/>
    </source>
</evidence>
<dbReference type="AlphaFoldDB" id="A0A3S0BFU3"/>
<dbReference type="GO" id="GO:0004803">
    <property type="term" value="F:transposase activity"/>
    <property type="evidence" value="ECO:0007669"/>
    <property type="project" value="InterPro"/>
</dbReference>
<dbReference type="GO" id="GO:0003677">
    <property type="term" value="F:DNA binding"/>
    <property type="evidence" value="ECO:0007669"/>
    <property type="project" value="InterPro"/>
</dbReference>
<evidence type="ECO:0000256" key="1">
    <source>
        <dbReference type="ARBA" id="ARBA00002286"/>
    </source>
</evidence>
<name>A0A3S0BFU3_9CORY</name>
<evidence type="ECO:0000313" key="3">
    <source>
        <dbReference type="EMBL" id="RSZ61341.1"/>
    </source>
</evidence>
<accession>A0A3S0BFU3</accession>